<gene>
    <name evidence="3" type="ORF">DFL_008029</name>
</gene>
<keyword evidence="2" id="KW-0812">Transmembrane</keyword>
<feature type="compositionally biased region" description="Polar residues" evidence="1">
    <location>
        <begin position="224"/>
        <end position="267"/>
    </location>
</feature>
<dbReference type="EMBL" id="SAEB01000012">
    <property type="protein sequence ID" value="RVD80122.1"/>
    <property type="molecule type" value="Genomic_DNA"/>
</dbReference>
<feature type="compositionally biased region" description="Polar residues" evidence="1">
    <location>
        <begin position="275"/>
        <end position="284"/>
    </location>
</feature>
<accession>A0A436ZMN8</accession>
<feature type="transmembrane region" description="Helical" evidence="2">
    <location>
        <begin position="12"/>
        <end position="37"/>
    </location>
</feature>
<sequence length="423" mass="47379">MPNNPNDGAGDTLLGVLVTVFSILVVGLLALVSYLYFQLRKINRQYRELLQESSATSTLCQRIRERRKSAILHMVIKDNLEQQRNQNISSPISQHSVYSLNTLECGRAGLYKSNDITSMEPSSPETEPWAIRKVRSIGRLTGLTNELSMRSDRRDPFLEPTTTIQDKNSFYDQEGISEDDIVTASNSRRAAQGGQIDKGQISEVQSMKVKFPEAVKLEVSRQQISCSKNETQTPLAVPQTNCPTRSQSPRSATIISPSRSIQSSELESNIPPHAQSPTPQSSTEDPLCKASEMLSITSPELHDDNLSGIHNLEHYDTYEVPRPFLERSFSLNLAYSDPAAETGIKNRNSPGTKLKYYLNDTRNNRRTLGSTQGRSPLQSKSLEATISKAKRELFRLPKSSREENTPQPSDDEGATIERFQRDF</sequence>
<evidence type="ECO:0000256" key="1">
    <source>
        <dbReference type="SAM" id="MobiDB-lite"/>
    </source>
</evidence>
<protein>
    <submittedName>
        <fullName evidence="3">Uncharacterized protein</fullName>
    </submittedName>
</protein>
<proteinExistence type="predicted"/>
<feature type="compositionally biased region" description="Polar residues" evidence="1">
    <location>
        <begin position="366"/>
        <end position="384"/>
    </location>
</feature>
<comment type="caution">
    <text evidence="3">The sequence shown here is derived from an EMBL/GenBank/DDBJ whole genome shotgun (WGS) entry which is preliminary data.</text>
</comment>
<feature type="region of interest" description="Disordered" evidence="1">
    <location>
        <begin position="224"/>
        <end position="287"/>
    </location>
</feature>
<keyword evidence="4" id="KW-1185">Reference proteome</keyword>
<dbReference type="AlphaFoldDB" id="A0A436ZMN8"/>
<evidence type="ECO:0000313" key="3">
    <source>
        <dbReference type="EMBL" id="RVD80122.1"/>
    </source>
</evidence>
<dbReference type="Proteomes" id="UP000283090">
    <property type="component" value="Unassembled WGS sequence"/>
</dbReference>
<dbReference type="GeneID" id="93590340"/>
<evidence type="ECO:0000256" key="2">
    <source>
        <dbReference type="SAM" id="Phobius"/>
    </source>
</evidence>
<organism evidence="3 4">
    <name type="scientific">Arthrobotrys flagrans</name>
    <name type="common">Nematode-trapping fungus</name>
    <name type="synonym">Trichothecium flagrans</name>
    <dbReference type="NCBI Taxonomy" id="97331"/>
    <lineage>
        <taxon>Eukaryota</taxon>
        <taxon>Fungi</taxon>
        <taxon>Dikarya</taxon>
        <taxon>Ascomycota</taxon>
        <taxon>Pezizomycotina</taxon>
        <taxon>Orbiliomycetes</taxon>
        <taxon>Orbiliales</taxon>
        <taxon>Orbiliaceae</taxon>
        <taxon>Arthrobotrys</taxon>
    </lineage>
</organism>
<name>A0A436ZMN8_ARTFL</name>
<evidence type="ECO:0000313" key="4">
    <source>
        <dbReference type="Proteomes" id="UP000283090"/>
    </source>
</evidence>
<keyword evidence="2" id="KW-0472">Membrane</keyword>
<dbReference type="OrthoDB" id="5331576at2759"/>
<dbReference type="RefSeq" id="XP_067485666.1">
    <property type="nucleotide sequence ID" value="XM_067637703.1"/>
</dbReference>
<feature type="compositionally biased region" description="Basic and acidic residues" evidence="1">
    <location>
        <begin position="389"/>
        <end position="404"/>
    </location>
</feature>
<dbReference type="VEuPathDB" id="FungiDB:DFL_008029"/>
<keyword evidence="2" id="KW-1133">Transmembrane helix</keyword>
<reference evidence="3 4" key="1">
    <citation type="submission" date="2019-01" db="EMBL/GenBank/DDBJ databases">
        <title>Intercellular communication is required for trap formation in the nematode-trapping fungus Duddingtonia flagrans.</title>
        <authorList>
            <person name="Youssar L."/>
            <person name="Wernet V."/>
            <person name="Hensel N."/>
            <person name="Hildebrandt H.-G."/>
            <person name="Fischer R."/>
        </authorList>
    </citation>
    <scope>NUCLEOTIDE SEQUENCE [LARGE SCALE GENOMIC DNA]</scope>
    <source>
        <strain evidence="3 4">CBS H-5679</strain>
    </source>
</reference>
<feature type="region of interest" description="Disordered" evidence="1">
    <location>
        <begin position="362"/>
        <end position="423"/>
    </location>
</feature>